<dbReference type="PANTHER" id="PTHR26379">
    <property type="entry name" value="BTB/POZ AND MATH DOMAIN-CONTAINING PROTEIN 1"/>
    <property type="match status" value="1"/>
</dbReference>
<protein>
    <recommendedName>
        <fullName evidence="3">BTB domain-containing protein</fullName>
    </recommendedName>
</protein>
<dbReference type="GO" id="GO:0016567">
    <property type="term" value="P:protein ubiquitination"/>
    <property type="evidence" value="ECO:0007669"/>
    <property type="project" value="InterPro"/>
</dbReference>
<evidence type="ECO:0000256" key="1">
    <source>
        <dbReference type="ARBA" id="ARBA00004906"/>
    </source>
</evidence>
<reference evidence="4 5" key="1">
    <citation type="submission" date="2017-09" db="EMBL/GenBank/DDBJ databases">
        <authorList>
            <consortium name="International Durum Wheat Genome Sequencing Consortium (IDWGSC)"/>
            <person name="Milanesi L."/>
        </authorList>
    </citation>
    <scope>NUCLEOTIDE SEQUENCE [LARGE SCALE GENOMIC DNA]</scope>
    <source>
        <strain evidence="5">cv. Svevo</strain>
    </source>
</reference>
<proteinExistence type="inferred from homology"/>
<dbReference type="Gene3D" id="6.10.250.3030">
    <property type="match status" value="1"/>
</dbReference>
<dbReference type="Pfam" id="PF00651">
    <property type="entry name" value="BTB"/>
    <property type="match status" value="2"/>
</dbReference>
<evidence type="ECO:0000313" key="4">
    <source>
        <dbReference type="EMBL" id="VAI80200.1"/>
    </source>
</evidence>
<dbReference type="PROSITE" id="PS50097">
    <property type="entry name" value="BTB"/>
    <property type="match status" value="1"/>
</dbReference>
<feature type="domain" description="BTB" evidence="3">
    <location>
        <begin position="312"/>
        <end position="379"/>
    </location>
</feature>
<dbReference type="EMBL" id="LT934123">
    <property type="protein sequence ID" value="VAI80200.1"/>
    <property type="molecule type" value="Genomic_DNA"/>
</dbReference>
<evidence type="ECO:0000259" key="3">
    <source>
        <dbReference type="PROSITE" id="PS50097"/>
    </source>
</evidence>
<dbReference type="AlphaFoldDB" id="A0A9R0ZN95"/>
<dbReference type="Gene3D" id="1.25.40.420">
    <property type="match status" value="1"/>
</dbReference>
<dbReference type="CDD" id="cd18280">
    <property type="entry name" value="BTB_POZ_BPM_plant"/>
    <property type="match status" value="1"/>
</dbReference>
<dbReference type="Pfam" id="PF24570">
    <property type="entry name" value="BACK_BPM_SPOP"/>
    <property type="match status" value="2"/>
</dbReference>
<dbReference type="InterPro" id="IPR000210">
    <property type="entry name" value="BTB/POZ_dom"/>
</dbReference>
<keyword evidence="5" id="KW-1185">Reference proteome</keyword>
<gene>
    <name evidence="4" type="ORF">TRITD_7Av1G251250</name>
</gene>
<dbReference type="InterPro" id="IPR045005">
    <property type="entry name" value="BPM1-6"/>
</dbReference>
<name>A0A9R0ZN95_TRITD</name>
<accession>A0A9R0ZN95</accession>
<dbReference type="Proteomes" id="UP000324705">
    <property type="component" value="Chromosome 7A"/>
</dbReference>
<dbReference type="Gene3D" id="3.30.710.10">
    <property type="entry name" value="Potassium Channel Kv1.1, Chain A"/>
    <property type="match status" value="2"/>
</dbReference>
<sequence length="483" mass="53348">MAEFFGHMREMSAQRIVIEDMEASAFKAMLHFIYTDMMPGLDQELEAAATMARHLLVAADRYELDRLKVICEGKLSGGIMVDTAATTLALAEQHNCTHLKAKCVEFIISTPAILNAVVATEGQHAAHRLCPRGCSRSTFPMATTCTVLTGAVRAVKLLKVDSFRLAYKTMREGEFLRTSWNVDGHDVEIRWYPGTAMAPVELVFLTKTASTCNVRASFGCLLVHPRLPQPHNGNEEKTVWHVFKHPKDCSLRVSLVDRPVLLDQTSRQGDYLTVQCTVTILKELAYTTTTVPAPASNMHQHFRELLRNGTGADVTFLVSGKAFAAHKLVLAARSPVFMAEFFRDMKEKSSRRVEIKDMKATVFGALLEFIYTDNVPELDRELEAVATMAQHLLAAADRYGIDRLKIMCEGKLIGGITVDTAATTLALAEQHNCPHLKEKCVEFIISTPAILDAVVATEGSKHLEASCPSALTSIVLSTRGRRN</sequence>
<dbReference type="PANTHER" id="PTHR26379:SF300">
    <property type="entry name" value="BTB DOMAIN-CONTAINING PROTEIN"/>
    <property type="match status" value="1"/>
</dbReference>
<comment type="similarity">
    <text evidence="2">Belongs to the Tdpoz family.</text>
</comment>
<dbReference type="SMART" id="SM00225">
    <property type="entry name" value="BTB"/>
    <property type="match status" value="1"/>
</dbReference>
<evidence type="ECO:0000313" key="5">
    <source>
        <dbReference type="Proteomes" id="UP000324705"/>
    </source>
</evidence>
<evidence type="ECO:0000256" key="2">
    <source>
        <dbReference type="ARBA" id="ARBA00010846"/>
    </source>
</evidence>
<dbReference type="InterPro" id="IPR011333">
    <property type="entry name" value="SKP1/BTB/POZ_sf"/>
</dbReference>
<comment type="pathway">
    <text evidence="1">Protein modification; protein ubiquitination.</text>
</comment>
<organism evidence="4 5">
    <name type="scientific">Triticum turgidum subsp. durum</name>
    <name type="common">Durum wheat</name>
    <name type="synonym">Triticum durum</name>
    <dbReference type="NCBI Taxonomy" id="4567"/>
    <lineage>
        <taxon>Eukaryota</taxon>
        <taxon>Viridiplantae</taxon>
        <taxon>Streptophyta</taxon>
        <taxon>Embryophyta</taxon>
        <taxon>Tracheophyta</taxon>
        <taxon>Spermatophyta</taxon>
        <taxon>Magnoliopsida</taxon>
        <taxon>Liliopsida</taxon>
        <taxon>Poales</taxon>
        <taxon>Poaceae</taxon>
        <taxon>BOP clade</taxon>
        <taxon>Pooideae</taxon>
        <taxon>Triticodae</taxon>
        <taxon>Triticeae</taxon>
        <taxon>Triticinae</taxon>
        <taxon>Triticum</taxon>
    </lineage>
</organism>
<dbReference type="SUPFAM" id="SSF54695">
    <property type="entry name" value="POZ domain"/>
    <property type="match status" value="2"/>
</dbReference>
<dbReference type="Gramene" id="TRITD7Av1G251250.1">
    <property type="protein sequence ID" value="TRITD7Av1G251250.1"/>
    <property type="gene ID" value="TRITD7Av1G251250"/>
</dbReference>
<dbReference type="InterPro" id="IPR056423">
    <property type="entry name" value="BACK_BPM_SPOP"/>
</dbReference>